<dbReference type="RefSeq" id="WP_061141865.1">
    <property type="nucleotide sequence ID" value="NZ_LNNH01000013.1"/>
</dbReference>
<name>A0A120GQ32_9BACI</name>
<reference evidence="2 3" key="1">
    <citation type="submission" date="2015-11" db="EMBL/GenBank/DDBJ databases">
        <title>Genome Sequence of Bacillus simplex strain VanAntwerpen2.</title>
        <authorList>
            <person name="Couger M.B."/>
        </authorList>
    </citation>
    <scope>NUCLEOTIDE SEQUENCE [LARGE SCALE GENOMIC DNA]</scope>
    <source>
        <strain evidence="2 3">VanAntwerpen02</strain>
    </source>
</reference>
<gene>
    <name evidence="2" type="ORF">AS888_00105</name>
</gene>
<dbReference type="EMBL" id="LNNH01000013">
    <property type="protein sequence ID" value="KWW20731.1"/>
    <property type="molecule type" value="Genomic_DNA"/>
</dbReference>
<accession>A0A120GQ32</accession>
<evidence type="ECO:0000313" key="2">
    <source>
        <dbReference type="EMBL" id="KWW20731.1"/>
    </source>
</evidence>
<evidence type="ECO:0000256" key="1">
    <source>
        <dbReference type="SAM" id="MobiDB-lite"/>
    </source>
</evidence>
<proteinExistence type="predicted"/>
<dbReference type="AlphaFoldDB" id="A0A120GQ32"/>
<feature type="region of interest" description="Disordered" evidence="1">
    <location>
        <begin position="1"/>
        <end position="34"/>
    </location>
</feature>
<evidence type="ECO:0008006" key="4">
    <source>
        <dbReference type="Google" id="ProtNLM"/>
    </source>
</evidence>
<sequence>MARKTDSERLQELEEKMEKMKAQKQQVESRIKQKERKERTKRLIEIGAIFEHHFEITSKEEAEKIAWGLKKVVTNRKEDLLKLSLEELKNQKEKELQKR</sequence>
<evidence type="ECO:0000313" key="3">
    <source>
        <dbReference type="Proteomes" id="UP000064189"/>
    </source>
</evidence>
<dbReference type="Proteomes" id="UP000064189">
    <property type="component" value="Unassembled WGS sequence"/>
</dbReference>
<organism evidence="2 3">
    <name type="scientific">Peribacillus simplex</name>
    <dbReference type="NCBI Taxonomy" id="1478"/>
    <lineage>
        <taxon>Bacteria</taxon>
        <taxon>Bacillati</taxon>
        <taxon>Bacillota</taxon>
        <taxon>Bacilli</taxon>
        <taxon>Bacillales</taxon>
        <taxon>Bacillaceae</taxon>
        <taxon>Peribacillus</taxon>
    </lineage>
</organism>
<protein>
    <recommendedName>
        <fullName evidence="4">Relaxasome subunit MobC</fullName>
    </recommendedName>
</protein>
<keyword evidence="3" id="KW-1185">Reference proteome</keyword>
<comment type="caution">
    <text evidence="2">The sequence shown here is derived from an EMBL/GenBank/DDBJ whole genome shotgun (WGS) entry which is preliminary data.</text>
</comment>